<keyword evidence="2" id="KW-1185">Reference proteome</keyword>
<dbReference type="Proteomes" id="UP000828390">
    <property type="component" value="Unassembled WGS sequence"/>
</dbReference>
<accession>A0A9D4MRV7</accession>
<reference evidence="1" key="2">
    <citation type="submission" date="2020-11" db="EMBL/GenBank/DDBJ databases">
        <authorList>
            <person name="McCartney M.A."/>
            <person name="Auch B."/>
            <person name="Kono T."/>
            <person name="Mallez S."/>
            <person name="Becker A."/>
            <person name="Gohl D.M."/>
            <person name="Silverstein K.A.T."/>
            <person name="Koren S."/>
            <person name="Bechman K.B."/>
            <person name="Herman A."/>
            <person name="Abrahante J.E."/>
            <person name="Garbe J."/>
        </authorList>
    </citation>
    <scope>NUCLEOTIDE SEQUENCE</scope>
    <source>
        <strain evidence="1">Duluth1</strain>
        <tissue evidence="1">Whole animal</tissue>
    </source>
</reference>
<comment type="caution">
    <text evidence="1">The sequence shown here is derived from an EMBL/GenBank/DDBJ whole genome shotgun (WGS) entry which is preliminary data.</text>
</comment>
<organism evidence="1 2">
    <name type="scientific">Dreissena polymorpha</name>
    <name type="common">Zebra mussel</name>
    <name type="synonym">Mytilus polymorpha</name>
    <dbReference type="NCBI Taxonomy" id="45954"/>
    <lineage>
        <taxon>Eukaryota</taxon>
        <taxon>Metazoa</taxon>
        <taxon>Spiralia</taxon>
        <taxon>Lophotrochozoa</taxon>
        <taxon>Mollusca</taxon>
        <taxon>Bivalvia</taxon>
        <taxon>Autobranchia</taxon>
        <taxon>Heteroconchia</taxon>
        <taxon>Euheterodonta</taxon>
        <taxon>Imparidentia</taxon>
        <taxon>Neoheterodontei</taxon>
        <taxon>Myida</taxon>
        <taxon>Dreissenoidea</taxon>
        <taxon>Dreissenidae</taxon>
        <taxon>Dreissena</taxon>
    </lineage>
</organism>
<name>A0A9D4MRV7_DREPO</name>
<sequence>MPTANRRQRQTGVLRLSVGILNIGMKQTGVLRFNCWDEANRRFTSGFKANGVLRFKCWDWVQGQRQTGVLRLNYLDSEFNAFRGVLRFNYLNAANRRCKSGFNAKW</sequence>
<gene>
    <name evidence="1" type="ORF">DPMN_005273</name>
</gene>
<proteinExistence type="predicted"/>
<reference evidence="1" key="1">
    <citation type="journal article" date="2019" name="bioRxiv">
        <title>The Genome of the Zebra Mussel, Dreissena polymorpha: A Resource for Invasive Species Research.</title>
        <authorList>
            <person name="McCartney M.A."/>
            <person name="Auch B."/>
            <person name="Kono T."/>
            <person name="Mallez S."/>
            <person name="Zhang Y."/>
            <person name="Obille A."/>
            <person name="Becker A."/>
            <person name="Abrahante J.E."/>
            <person name="Garbe J."/>
            <person name="Badalamenti J.P."/>
            <person name="Herman A."/>
            <person name="Mangelson H."/>
            <person name="Liachko I."/>
            <person name="Sullivan S."/>
            <person name="Sone E.D."/>
            <person name="Koren S."/>
            <person name="Silverstein K.A.T."/>
            <person name="Beckman K.B."/>
            <person name="Gohl D.M."/>
        </authorList>
    </citation>
    <scope>NUCLEOTIDE SEQUENCE</scope>
    <source>
        <strain evidence="1">Duluth1</strain>
        <tissue evidence="1">Whole animal</tissue>
    </source>
</reference>
<dbReference type="EMBL" id="JAIWYP010000001">
    <property type="protein sequence ID" value="KAH3881348.1"/>
    <property type="molecule type" value="Genomic_DNA"/>
</dbReference>
<evidence type="ECO:0000313" key="1">
    <source>
        <dbReference type="EMBL" id="KAH3881348.1"/>
    </source>
</evidence>
<evidence type="ECO:0000313" key="2">
    <source>
        <dbReference type="Proteomes" id="UP000828390"/>
    </source>
</evidence>
<protein>
    <submittedName>
        <fullName evidence="1">Uncharacterized protein</fullName>
    </submittedName>
</protein>
<dbReference type="AlphaFoldDB" id="A0A9D4MRV7"/>